<proteinExistence type="predicted"/>
<reference evidence="1" key="1">
    <citation type="submission" date="2014-09" db="EMBL/GenBank/DDBJ databases">
        <authorList>
            <person name="Magalhaes I.L.F."/>
            <person name="Oliveira U."/>
            <person name="Santos F.R."/>
            <person name="Vidigal T.H.D.A."/>
            <person name="Brescovit A.D."/>
            <person name="Santos A.J."/>
        </authorList>
    </citation>
    <scope>NUCLEOTIDE SEQUENCE</scope>
    <source>
        <tissue evidence="1">Shoot tissue taken approximately 20 cm above the soil surface</tissue>
    </source>
</reference>
<protein>
    <submittedName>
        <fullName evidence="1">Uncharacterized protein</fullName>
    </submittedName>
</protein>
<sequence>MILQRLPSVHTKDIMSMWSCLLDSQMPQLHSSLS</sequence>
<organism evidence="1">
    <name type="scientific">Arundo donax</name>
    <name type="common">Giant reed</name>
    <name type="synonym">Donax arundinaceus</name>
    <dbReference type="NCBI Taxonomy" id="35708"/>
    <lineage>
        <taxon>Eukaryota</taxon>
        <taxon>Viridiplantae</taxon>
        <taxon>Streptophyta</taxon>
        <taxon>Embryophyta</taxon>
        <taxon>Tracheophyta</taxon>
        <taxon>Spermatophyta</taxon>
        <taxon>Magnoliopsida</taxon>
        <taxon>Liliopsida</taxon>
        <taxon>Poales</taxon>
        <taxon>Poaceae</taxon>
        <taxon>PACMAD clade</taxon>
        <taxon>Arundinoideae</taxon>
        <taxon>Arundineae</taxon>
        <taxon>Arundo</taxon>
    </lineage>
</organism>
<reference evidence="1" key="2">
    <citation type="journal article" date="2015" name="Data Brief">
        <title>Shoot transcriptome of the giant reed, Arundo donax.</title>
        <authorList>
            <person name="Barrero R.A."/>
            <person name="Guerrero F.D."/>
            <person name="Moolhuijzen P."/>
            <person name="Goolsby J.A."/>
            <person name="Tidwell J."/>
            <person name="Bellgard S.E."/>
            <person name="Bellgard M.I."/>
        </authorList>
    </citation>
    <scope>NUCLEOTIDE SEQUENCE</scope>
    <source>
        <tissue evidence="1">Shoot tissue taken approximately 20 cm above the soil surface</tissue>
    </source>
</reference>
<name>A0A0A8YQP6_ARUDO</name>
<dbReference type="EMBL" id="GBRH01273198">
    <property type="protein sequence ID" value="JAD24697.1"/>
    <property type="molecule type" value="Transcribed_RNA"/>
</dbReference>
<evidence type="ECO:0000313" key="1">
    <source>
        <dbReference type="EMBL" id="JAD24697.1"/>
    </source>
</evidence>
<dbReference type="AlphaFoldDB" id="A0A0A8YQP6"/>
<accession>A0A0A8YQP6</accession>